<feature type="transmembrane region" description="Helical" evidence="5">
    <location>
        <begin position="15"/>
        <end position="36"/>
    </location>
</feature>
<dbReference type="Proteomes" id="UP001157910">
    <property type="component" value="Unassembled WGS sequence"/>
</dbReference>
<comment type="caution">
    <text evidence="6">The sequence shown here is derived from an EMBL/GenBank/DDBJ whole genome shotgun (WGS) entry which is preliminary data.</text>
</comment>
<dbReference type="Gene3D" id="1.50.10.150">
    <property type="entry name" value="Voltage-dependent anion channel"/>
    <property type="match status" value="1"/>
</dbReference>
<feature type="transmembrane region" description="Helical" evidence="5">
    <location>
        <begin position="264"/>
        <end position="286"/>
    </location>
</feature>
<feature type="transmembrane region" description="Helical" evidence="5">
    <location>
        <begin position="169"/>
        <end position="192"/>
    </location>
</feature>
<dbReference type="CDD" id="cd09323">
    <property type="entry name" value="TDT_SLAC1_like"/>
    <property type="match status" value="1"/>
</dbReference>
<dbReference type="InterPro" id="IPR004695">
    <property type="entry name" value="SLAC1/Mae1/Ssu1/TehA"/>
</dbReference>
<evidence type="ECO:0000256" key="1">
    <source>
        <dbReference type="ARBA" id="ARBA00004141"/>
    </source>
</evidence>
<sequence length="325" mass="34394">MSAHTLSKTASVPRLAHLPLPLFAAPMGFGGIGLAWREAARVLGAPKLIGEALFAMTVALWLIVTALHIIRALHSPASLLGDLKHPVRSGFTGAIAIGMMLIAGGVLPYSPSIAAVIWFGAIGLQVALGIWFLRALFHTPREAATFTPLLLMPLIGNVVAPIVGAKLGFVVISWMLFGMGIALWVSVQPLLFGRIFTGPPLPELLRPTVVIFLSPPAVSTVAVANLTGGVGPLALALFGYAAMLAIMFATMIPEFRRTPFAMSWWGWTFPTAAFTVAALTVARSYSFPGYQLVLWGILLGASLILAIVSMATLRAALNGNLLRPE</sequence>
<protein>
    <submittedName>
        <fullName evidence="6">Tellurite resistance protein</fullName>
    </submittedName>
</protein>
<keyword evidence="2 5" id="KW-0812">Transmembrane</keyword>
<keyword evidence="4 5" id="KW-0472">Membrane</keyword>
<feature type="transmembrane region" description="Helical" evidence="5">
    <location>
        <begin position="48"/>
        <end position="70"/>
    </location>
</feature>
<feature type="transmembrane region" description="Helical" evidence="5">
    <location>
        <begin position="145"/>
        <end position="163"/>
    </location>
</feature>
<evidence type="ECO:0000256" key="5">
    <source>
        <dbReference type="SAM" id="Phobius"/>
    </source>
</evidence>
<reference evidence="6 7" key="1">
    <citation type="submission" date="2017-05" db="EMBL/GenBank/DDBJ databases">
        <authorList>
            <person name="Varghese N."/>
            <person name="Submissions S."/>
        </authorList>
    </citation>
    <scope>NUCLEOTIDE SEQUENCE [LARGE SCALE GENOMIC DNA]</scope>
    <source>
        <strain evidence="6 7">SM16</strain>
    </source>
</reference>
<dbReference type="PANTHER" id="PTHR37955">
    <property type="entry name" value="TELLURITE RESISTANCE PROTEIN TEHA"/>
    <property type="match status" value="1"/>
</dbReference>
<evidence type="ECO:0000256" key="2">
    <source>
        <dbReference type="ARBA" id="ARBA00022692"/>
    </source>
</evidence>
<gene>
    <name evidence="6" type="ORF">SAMN06296065_11560</name>
</gene>
<name>A0ABY1QW75_9SPHN</name>
<keyword evidence="7" id="KW-1185">Reference proteome</keyword>
<dbReference type="EMBL" id="FXUI01000015">
    <property type="protein sequence ID" value="SMP80849.1"/>
    <property type="molecule type" value="Genomic_DNA"/>
</dbReference>
<feature type="transmembrane region" description="Helical" evidence="5">
    <location>
        <begin position="230"/>
        <end position="252"/>
    </location>
</feature>
<dbReference type="RefSeq" id="WP_257542378.1">
    <property type="nucleotide sequence ID" value="NZ_FXUI01000015.1"/>
</dbReference>
<dbReference type="InterPro" id="IPR052951">
    <property type="entry name" value="Tellurite_res_ion_channel"/>
</dbReference>
<evidence type="ECO:0000256" key="4">
    <source>
        <dbReference type="ARBA" id="ARBA00023136"/>
    </source>
</evidence>
<evidence type="ECO:0000256" key="3">
    <source>
        <dbReference type="ARBA" id="ARBA00022989"/>
    </source>
</evidence>
<organism evidence="6 7">
    <name type="scientific">Novosphingobium panipatense</name>
    <dbReference type="NCBI Taxonomy" id="428991"/>
    <lineage>
        <taxon>Bacteria</taxon>
        <taxon>Pseudomonadati</taxon>
        <taxon>Pseudomonadota</taxon>
        <taxon>Alphaproteobacteria</taxon>
        <taxon>Sphingomonadales</taxon>
        <taxon>Sphingomonadaceae</taxon>
        <taxon>Novosphingobium</taxon>
    </lineage>
</organism>
<feature type="transmembrane region" description="Helical" evidence="5">
    <location>
        <begin position="115"/>
        <end position="133"/>
    </location>
</feature>
<feature type="transmembrane region" description="Helical" evidence="5">
    <location>
        <begin position="91"/>
        <end position="109"/>
    </location>
</feature>
<dbReference type="InterPro" id="IPR038665">
    <property type="entry name" value="Voltage-dep_anion_channel_sf"/>
</dbReference>
<evidence type="ECO:0000313" key="7">
    <source>
        <dbReference type="Proteomes" id="UP001157910"/>
    </source>
</evidence>
<accession>A0ABY1QW75</accession>
<feature type="transmembrane region" description="Helical" evidence="5">
    <location>
        <begin position="204"/>
        <end position="224"/>
    </location>
</feature>
<comment type="subcellular location">
    <subcellularLocation>
        <location evidence="1">Membrane</location>
        <topology evidence="1">Multi-pass membrane protein</topology>
    </subcellularLocation>
</comment>
<keyword evidence="3 5" id="KW-1133">Transmembrane helix</keyword>
<feature type="transmembrane region" description="Helical" evidence="5">
    <location>
        <begin position="292"/>
        <end position="313"/>
    </location>
</feature>
<proteinExistence type="predicted"/>
<evidence type="ECO:0000313" key="6">
    <source>
        <dbReference type="EMBL" id="SMP80849.1"/>
    </source>
</evidence>
<dbReference type="Pfam" id="PF03595">
    <property type="entry name" value="SLAC1"/>
    <property type="match status" value="1"/>
</dbReference>
<dbReference type="PANTHER" id="PTHR37955:SF1">
    <property type="entry name" value="DEP DOMAIN-CONTAINING PROTEIN"/>
    <property type="match status" value="1"/>
</dbReference>